<name>A0A0R1ZSV1_9LACO</name>
<dbReference type="Pfam" id="PF04404">
    <property type="entry name" value="ERF"/>
    <property type="match status" value="1"/>
</dbReference>
<keyword evidence="2" id="KW-1185">Reference proteome</keyword>
<protein>
    <submittedName>
        <fullName evidence="1">Uncharacterized protein</fullName>
    </submittedName>
</protein>
<dbReference type="RefSeq" id="WP_056976104.1">
    <property type="nucleotide sequence ID" value="NZ_AYYO01000044.1"/>
</dbReference>
<proteinExistence type="predicted"/>
<accession>A0A0R1ZSV1</accession>
<dbReference type="AlphaFoldDB" id="A0A0R1ZSV1"/>
<organism evidence="1 2">
    <name type="scientific">Lacticaseibacillus sharpeae JCM 1186 = DSM 20505</name>
    <dbReference type="NCBI Taxonomy" id="1291052"/>
    <lineage>
        <taxon>Bacteria</taxon>
        <taxon>Bacillati</taxon>
        <taxon>Bacillota</taxon>
        <taxon>Bacilli</taxon>
        <taxon>Lactobacillales</taxon>
        <taxon>Lactobacillaceae</taxon>
        <taxon>Lacticaseibacillus</taxon>
    </lineage>
</organism>
<evidence type="ECO:0000313" key="1">
    <source>
        <dbReference type="EMBL" id="KRM54790.1"/>
    </source>
</evidence>
<sequence>MAEEQKAIEPTTAKQRLILKLVAADKMVSGVYKDGENSFQHYVFQSEAAIKDAVKPALNSNGLTVVPKYTILGQRDVQTKKGIQHVVDVMGEFTISDGIESITGSMVASGADTLEKATAKACTTAEKYFYKQLFHITDKEQDPDSENAADNQQTQFPPADSAMINALKALAADTAQKMGADYKQFCKNVFVAAQVDVRKGWKLDTEEYKRVDTTIAQMTKR</sequence>
<dbReference type="InterPro" id="IPR007499">
    <property type="entry name" value="ERF_bacteria_virus"/>
</dbReference>
<comment type="caution">
    <text evidence="1">The sequence shown here is derived from an EMBL/GenBank/DDBJ whole genome shotgun (WGS) entry which is preliminary data.</text>
</comment>
<reference evidence="1 2" key="1">
    <citation type="journal article" date="2015" name="Genome Announc.">
        <title>Expanding the biotechnology potential of lactobacilli through comparative genomics of 213 strains and associated genera.</title>
        <authorList>
            <person name="Sun Z."/>
            <person name="Harris H.M."/>
            <person name="McCann A."/>
            <person name="Guo C."/>
            <person name="Argimon S."/>
            <person name="Zhang W."/>
            <person name="Yang X."/>
            <person name="Jeffery I.B."/>
            <person name="Cooney J.C."/>
            <person name="Kagawa T.F."/>
            <person name="Liu W."/>
            <person name="Song Y."/>
            <person name="Salvetti E."/>
            <person name="Wrobel A."/>
            <person name="Rasinkangas P."/>
            <person name="Parkhill J."/>
            <person name="Rea M.C."/>
            <person name="O'Sullivan O."/>
            <person name="Ritari J."/>
            <person name="Douillard F.P."/>
            <person name="Paul Ross R."/>
            <person name="Yang R."/>
            <person name="Briner A.E."/>
            <person name="Felis G.E."/>
            <person name="de Vos W.M."/>
            <person name="Barrangou R."/>
            <person name="Klaenhammer T.R."/>
            <person name="Caufield P.W."/>
            <person name="Cui Y."/>
            <person name="Zhang H."/>
            <person name="O'Toole P.W."/>
        </authorList>
    </citation>
    <scope>NUCLEOTIDE SEQUENCE [LARGE SCALE GENOMIC DNA]</scope>
    <source>
        <strain evidence="1 2">DSM 20505</strain>
    </source>
</reference>
<dbReference type="EMBL" id="AYYO01000044">
    <property type="protein sequence ID" value="KRM54790.1"/>
    <property type="molecule type" value="Genomic_DNA"/>
</dbReference>
<gene>
    <name evidence="1" type="ORF">FC18_GL002206</name>
</gene>
<dbReference type="STRING" id="1291052.FC18_GL002206"/>
<dbReference type="Proteomes" id="UP000051679">
    <property type="component" value="Unassembled WGS sequence"/>
</dbReference>
<evidence type="ECO:0000313" key="2">
    <source>
        <dbReference type="Proteomes" id="UP000051679"/>
    </source>
</evidence>
<dbReference type="PATRIC" id="fig|1291052.5.peg.2270"/>
<dbReference type="OrthoDB" id="2280782at2"/>